<evidence type="ECO:0000256" key="7">
    <source>
        <dbReference type="ARBA" id="ARBA00022840"/>
    </source>
</evidence>
<dbReference type="GO" id="GO:0005524">
    <property type="term" value="F:ATP binding"/>
    <property type="evidence" value="ECO:0007669"/>
    <property type="project" value="UniProtKB-UniRule"/>
</dbReference>
<dbReference type="InterPro" id="IPR000719">
    <property type="entry name" value="Prot_kinase_dom"/>
</dbReference>
<dbReference type="PROSITE" id="PS00107">
    <property type="entry name" value="PROTEIN_KINASE_ATP"/>
    <property type="match status" value="1"/>
</dbReference>
<dbReference type="GO" id="GO:0007165">
    <property type="term" value="P:signal transduction"/>
    <property type="evidence" value="ECO:0007669"/>
    <property type="project" value="InterPro"/>
</dbReference>
<dbReference type="PANTHER" id="PTHR43895:SF33">
    <property type="entry name" value="PROTEIN KINASE DOMAIN-CONTAINING PROTEIN"/>
    <property type="match status" value="1"/>
</dbReference>
<dbReference type="InterPro" id="IPR011009">
    <property type="entry name" value="Kinase-like_dom_sf"/>
</dbReference>
<dbReference type="Pfam" id="PF00069">
    <property type="entry name" value="Pkinase"/>
    <property type="match status" value="1"/>
</dbReference>
<protein>
    <recommendedName>
        <fullName evidence="2">non-specific serine/threonine protein kinase</fullName>
        <ecNumber evidence="2">2.7.11.1</ecNumber>
    </recommendedName>
</protein>
<dbReference type="RefSeq" id="XP_010923490.1">
    <property type="nucleotide sequence ID" value="XM_010925188.3"/>
</dbReference>
<dbReference type="EC" id="2.7.11.1" evidence="2"/>
<feature type="domain" description="Protein kinase" evidence="13">
    <location>
        <begin position="26"/>
        <end position="281"/>
    </location>
</feature>
<dbReference type="Gene3D" id="1.10.510.10">
    <property type="entry name" value="Transferase(Phosphotransferase) domain 1"/>
    <property type="match status" value="1"/>
</dbReference>
<evidence type="ECO:0000256" key="8">
    <source>
        <dbReference type="ARBA" id="ARBA00023211"/>
    </source>
</evidence>
<accession>A0A6I9RAT6</accession>
<evidence type="ECO:0000256" key="12">
    <source>
        <dbReference type="RuleBase" id="RU000304"/>
    </source>
</evidence>
<keyword evidence="6" id="KW-0418">Kinase</keyword>
<keyword evidence="8" id="KW-0464">Manganese</keyword>
<keyword evidence="5 11" id="KW-0547">Nucleotide-binding</keyword>
<dbReference type="KEGG" id="egu:105046566"/>
<keyword evidence="7 11" id="KW-0067">ATP-binding</keyword>
<dbReference type="SUPFAM" id="SSF56112">
    <property type="entry name" value="Protein kinase-like (PK-like)"/>
    <property type="match status" value="1"/>
</dbReference>
<evidence type="ECO:0000313" key="16">
    <source>
        <dbReference type="RefSeq" id="XP_010923490.1"/>
    </source>
</evidence>
<dbReference type="OrthoDB" id="193931at2759"/>
<dbReference type="Gene3D" id="3.30.310.80">
    <property type="entry name" value="Kinase associated domain 1, KA1"/>
    <property type="match status" value="1"/>
</dbReference>
<feature type="domain" description="NAF" evidence="14">
    <location>
        <begin position="307"/>
        <end position="332"/>
    </location>
</feature>
<evidence type="ECO:0000256" key="4">
    <source>
        <dbReference type="ARBA" id="ARBA00022679"/>
    </source>
</evidence>
<comment type="similarity">
    <text evidence="1">Belongs to the protein kinase superfamily. CAMK Ser/Thr protein kinase family. SNF1 subfamily.</text>
</comment>
<dbReference type="Gene3D" id="3.30.200.20">
    <property type="entry name" value="Phosphorylase Kinase, domain 1"/>
    <property type="match status" value="1"/>
</dbReference>
<reference evidence="16" key="1">
    <citation type="submission" date="2025-08" db="UniProtKB">
        <authorList>
            <consortium name="RefSeq"/>
        </authorList>
    </citation>
    <scope>IDENTIFICATION</scope>
</reference>
<evidence type="ECO:0000256" key="1">
    <source>
        <dbReference type="ARBA" id="ARBA00006234"/>
    </source>
</evidence>
<dbReference type="Pfam" id="PF03822">
    <property type="entry name" value="NAF"/>
    <property type="match status" value="1"/>
</dbReference>
<evidence type="ECO:0000256" key="10">
    <source>
        <dbReference type="ARBA" id="ARBA00048679"/>
    </source>
</evidence>
<comment type="catalytic activity">
    <reaction evidence="10">
        <text>L-seryl-[protein] + ATP = O-phospho-L-seryl-[protein] + ADP + H(+)</text>
        <dbReference type="Rhea" id="RHEA:17989"/>
        <dbReference type="Rhea" id="RHEA-COMP:9863"/>
        <dbReference type="Rhea" id="RHEA-COMP:11604"/>
        <dbReference type="ChEBI" id="CHEBI:15378"/>
        <dbReference type="ChEBI" id="CHEBI:29999"/>
        <dbReference type="ChEBI" id="CHEBI:30616"/>
        <dbReference type="ChEBI" id="CHEBI:83421"/>
        <dbReference type="ChEBI" id="CHEBI:456216"/>
        <dbReference type="EC" id="2.7.11.1"/>
    </reaction>
</comment>
<sequence length="435" mass="47497">MDLQRSESVPTPPKSHHQPEVLLGKYELGRFLGRGAFAKVYFARSLADGTGVAVKVLDKPQLLRTGMKSQVLCEVSAMRRLSHPNIVKLHEVMATKSKIYLIMEYAAGGDLLTWLHRRGPALESAARHYFQQLVAALRYCHARGVAHRDVKPQNLLLDGDGNLKVSDFGLSALPDQLREDGHLHTACGTPAFAAPEVARGKGYDGAKADAWSCGVILFVLLAGSLPFDDANLAQMYRTIYKRAYEFPKGMSRSARRLVARLLEPNPERRMTIGELADHPWLKRSLSLDSQLSLMESAKAEDTTSAALDPPAMNAFDIIVALSSALDLTGLFDEDGKRRERRFTSTASVERIMGRMEEMGLKSGFSVERRRNGGGVGMGRWGSVVLVAEVAEVAAPLLLVELKVEDGSGGDGEGFGWGELRAGLGDIVSAWHSSED</sequence>
<dbReference type="InterPro" id="IPR004041">
    <property type="entry name" value="NAF_dom"/>
</dbReference>
<dbReference type="FunCoup" id="A0A6I9RAT6">
    <property type="interactions" value="56"/>
</dbReference>
<evidence type="ECO:0000259" key="14">
    <source>
        <dbReference type="PROSITE" id="PS50816"/>
    </source>
</evidence>
<dbReference type="InterPro" id="IPR008271">
    <property type="entry name" value="Ser/Thr_kinase_AS"/>
</dbReference>
<dbReference type="AlphaFoldDB" id="A0A6I9RAT6"/>
<dbReference type="GeneID" id="105046566"/>
<organism evidence="15 16">
    <name type="scientific">Elaeis guineensis var. tenera</name>
    <name type="common">Oil palm</name>
    <dbReference type="NCBI Taxonomy" id="51953"/>
    <lineage>
        <taxon>Eukaryota</taxon>
        <taxon>Viridiplantae</taxon>
        <taxon>Streptophyta</taxon>
        <taxon>Embryophyta</taxon>
        <taxon>Tracheophyta</taxon>
        <taxon>Spermatophyta</taxon>
        <taxon>Magnoliopsida</taxon>
        <taxon>Liliopsida</taxon>
        <taxon>Arecaceae</taxon>
        <taxon>Arecoideae</taxon>
        <taxon>Cocoseae</taxon>
        <taxon>Elaeidinae</taxon>
        <taxon>Elaeis</taxon>
    </lineage>
</organism>
<keyword evidence="4" id="KW-0808">Transferase</keyword>
<keyword evidence="15" id="KW-1185">Reference proteome</keyword>
<evidence type="ECO:0000259" key="13">
    <source>
        <dbReference type="PROSITE" id="PS50011"/>
    </source>
</evidence>
<evidence type="ECO:0000313" key="15">
    <source>
        <dbReference type="Proteomes" id="UP000504607"/>
    </source>
</evidence>
<keyword evidence="3 12" id="KW-0723">Serine/threonine-protein kinase</keyword>
<dbReference type="PROSITE" id="PS50011">
    <property type="entry name" value="PROTEIN_KINASE_DOM"/>
    <property type="match status" value="1"/>
</dbReference>
<dbReference type="InParanoid" id="A0A6I9RAT6"/>
<gene>
    <name evidence="16" type="primary">LOC105046566</name>
</gene>
<dbReference type="InterPro" id="IPR017441">
    <property type="entry name" value="Protein_kinase_ATP_BS"/>
</dbReference>
<name>A0A6I9RAT6_ELAGV</name>
<proteinExistence type="inferred from homology"/>
<dbReference type="PROSITE" id="PS00108">
    <property type="entry name" value="PROTEIN_KINASE_ST"/>
    <property type="match status" value="1"/>
</dbReference>
<evidence type="ECO:0000256" key="6">
    <source>
        <dbReference type="ARBA" id="ARBA00022777"/>
    </source>
</evidence>
<dbReference type="SMART" id="SM00220">
    <property type="entry name" value="S_TKc"/>
    <property type="match status" value="1"/>
</dbReference>
<evidence type="ECO:0000256" key="9">
    <source>
        <dbReference type="ARBA" id="ARBA00047899"/>
    </source>
</evidence>
<feature type="binding site" evidence="11">
    <location>
        <position position="55"/>
    </location>
    <ligand>
        <name>ATP</name>
        <dbReference type="ChEBI" id="CHEBI:30616"/>
    </ligand>
</feature>
<dbReference type="Proteomes" id="UP000504607">
    <property type="component" value="Chromosome 6"/>
</dbReference>
<dbReference type="FunFam" id="3.30.200.20:FF:000042">
    <property type="entry name" value="Aurora kinase A"/>
    <property type="match status" value="1"/>
</dbReference>
<dbReference type="FunFam" id="1.10.510.10:FF:000653">
    <property type="entry name" value="Non-specific serine/threonine protein kinase"/>
    <property type="match status" value="1"/>
</dbReference>
<dbReference type="PANTHER" id="PTHR43895">
    <property type="entry name" value="CALCIUM/CALMODULIN-DEPENDENT PROTEIN KINASE KINASE-RELATED"/>
    <property type="match status" value="1"/>
</dbReference>
<comment type="catalytic activity">
    <reaction evidence="9">
        <text>L-threonyl-[protein] + ATP = O-phospho-L-threonyl-[protein] + ADP + H(+)</text>
        <dbReference type="Rhea" id="RHEA:46608"/>
        <dbReference type="Rhea" id="RHEA-COMP:11060"/>
        <dbReference type="Rhea" id="RHEA-COMP:11605"/>
        <dbReference type="ChEBI" id="CHEBI:15378"/>
        <dbReference type="ChEBI" id="CHEBI:30013"/>
        <dbReference type="ChEBI" id="CHEBI:30616"/>
        <dbReference type="ChEBI" id="CHEBI:61977"/>
        <dbReference type="ChEBI" id="CHEBI:456216"/>
        <dbReference type="EC" id="2.7.11.1"/>
    </reaction>
</comment>
<evidence type="ECO:0000256" key="3">
    <source>
        <dbReference type="ARBA" id="ARBA00022527"/>
    </source>
</evidence>
<evidence type="ECO:0000256" key="11">
    <source>
        <dbReference type="PROSITE-ProRule" id="PRU10141"/>
    </source>
</evidence>
<dbReference type="InterPro" id="IPR018451">
    <property type="entry name" value="NAF/FISL_domain"/>
</dbReference>
<evidence type="ECO:0000256" key="5">
    <source>
        <dbReference type="ARBA" id="ARBA00022741"/>
    </source>
</evidence>
<dbReference type="GO" id="GO:0004674">
    <property type="term" value="F:protein serine/threonine kinase activity"/>
    <property type="evidence" value="ECO:0007669"/>
    <property type="project" value="UniProtKB-KW"/>
</dbReference>
<evidence type="ECO:0000256" key="2">
    <source>
        <dbReference type="ARBA" id="ARBA00012513"/>
    </source>
</evidence>
<dbReference type="PROSITE" id="PS50816">
    <property type="entry name" value="NAF"/>
    <property type="match status" value="1"/>
</dbReference>